<sequence length="236" mass="26783">MVIVGHRGAAGNAPENTQAAILEAKRQGCSWIEVDVQLSLDHEAVIFHDTTLERSSNGRGHLSAHSLRELQQLDYGTWYSPQFEGEALLSLKQCLDLCMRLNFKINLELKLVEGQDPNRLVAVVQSCLDESRFACDDILISSFDHQVLKIFQKDAPHYRYGHLFDHLPDNWLQQCEAIKAQSCHCNIEHLSRAQAQAVKEAGYQLILYTVNQVEQIEPIKDLVDIVISDYPERFLG</sequence>
<keyword evidence="3" id="KW-1185">Reference proteome</keyword>
<dbReference type="Gene3D" id="3.20.20.190">
    <property type="entry name" value="Phosphatidylinositol (PI) phosphodiesterase"/>
    <property type="match status" value="1"/>
</dbReference>
<gene>
    <name evidence="2" type="ORF">DBZ36_08920</name>
</gene>
<dbReference type="AlphaFoldDB" id="A0A420ECX5"/>
<reference evidence="2 3" key="1">
    <citation type="submission" date="2018-09" db="EMBL/GenBank/DDBJ databases">
        <authorList>
            <person name="Wang Z."/>
        </authorList>
    </citation>
    <scope>NUCLEOTIDE SEQUENCE [LARGE SCALE GENOMIC DNA]</scope>
    <source>
        <strain evidence="2 3">ALS 81</strain>
    </source>
</reference>
<proteinExistence type="predicted"/>
<dbReference type="PROSITE" id="PS51704">
    <property type="entry name" value="GP_PDE"/>
    <property type="match status" value="1"/>
</dbReference>
<dbReference type="InterPro" id="IPR030395">
    <property type="entry name" value="GP_PDE_dom"/>
</dbReference>
<evidence type="ECO:0000313" key="2">
    <source>
        <dbReference type="EMBL" id="RKF18521.1"/>
    </source>
</evidence>
<dbReference type="RefSeq" id="WP_120354600.1">
    <property type="nucleotide sequence ID" value="NZ_RAQO01000005.1"/>
</dbReference>
<dbReference type="OrthoDB" id="9795622at2"/>
<dbReference type="EMBL" id="RAQO01000005">
    <property type="protein sequence ID" value="RKF18521.1"/>
    <property type="molecule type" value="Genomic_DNA"/>
</dbReference>
<dbReference type="SUPFAM" id="SSF51695">
    <property type="entry name" value="PLC-like phosphodiesterases"/>
    <property type="match status" value="1"/>
</dbReference>
<name>A0A420ECX5_9ALTE</name>
<dbReference type="Pfam" id="PF03009">
    <property type="entry name" value="GDPD"/>
    <property type="match status" value="1"/>
</dbReference>
<feature type="domain" description="GP-PDE" evidence="1">
    <location>
        <begin position="1"/>
        <end position="236"/>
    </location>
</feature>
<dbReference type="InterPro" id="IPR017946">
    <property type="entry name" value="PLC-like_Pdiesterase_TIM-brl"/>
</dbReference>
<protein>
    <submittedName>
        <fullName evidence="2">Glycerophosphoryl diester phosphodiesterase</fullName>
    </submittedName>
</protein>
<dbReference type="GO" id="GO:0008081">
    <property type="term" value="F:phosphoric diester hydrolase activity"/>
    <property type="evidence" value="ECO:0007669"/>
    <property type="project" value="InterPro"/>
</dbReference>
<comment type="caution">
    <text evidence="2">The sequence shown here is derived from an EMBL/GenBank/DDBJ whole genome shotgun (WGS) entry which is preliminary data.</text>
</comment>
<dbReference type="PANTHER" id="PTHR46211">
    <property type="entry name" value="GLYCEROPHOSPHORYL DIESTER PHOSPHODIESTERASE"/>
    <property type="match status" value="1"/>
</dbReference>
<accession>A0A420ECX5</accession>
<evidence type="ECO:0000313" key="3">
    <source>
        <dbReference type="Proteomes" id="UP000286482"/>
    </source>
</evidence>
<organism evidence="2 3">
    <name type="scientific">Alginatibacterium sediminis</name>
    <dbReference type="NCBI Taxonomy" id="2164068"/>
    <lineage>
        <taxon>Bacteria</taxon>
        <taxon>Pseudomonadati</taxon>
        <taxon>Pseudomonadota</taxon>
        <taxon>Gammaproteobacteria</taxon>
        <taxon>Alteromonadales</taxon>
        <taxon>Alteromonadaceae</taxon>
        <taxon>Alginatibacterium</taxon>
    </lineage>
</organism>
<evidence type="ECO:0000259" key="1">
    <source>
        <dbReference type="PROSITE" id="PS51704"/>
    </source>
</evidence>
<dbReference type="PANTHER" id="PTHR46211:SF1">
    <property type="entry name" value="GLYCEROPHOSPHODIESTER PHOSPHODIESTERASE, CYTOPLASMIC"/>
    <property type="match status" value="1"/>
</dbReference>
<dbReference type="Proteomes" id="UP000286482">
    <property type="component" value="Unassembled WGS sequence"/>
</dbReference>
<dbReference type="GO" id="GO:0006629">
    <property type="term" value="P:lipid metabolic process"/>
    <property type="evidence" value="ECO:0007669"/>
    <property type="project" value="InterPro"/>
</dbReference>